<feature type="transmembrane region" description="Helical" evidence="1">
    <location>
        <begin position="295"/>
        <end position="324"/>
    </location>
</feature>
<keyword evidence="1" id="KW-1133">Transmembrane helix</keyword>
<keyword evidence="1" id="KW-0812">Transmembrane</keyword>
<feature type="transmembrane region" description="Helical" evidence="1">
    <location>
        <begin position="161"/>
        <end position="180"/>
    </location>
</feature>
<dbReference type="Proteomes" id="UP000553776">
    <property type="component" value="Unassembled WGS sequence"/>
</dbReference>
<feature type="transmembrane region" description="Helical" evidence="1">
    <location>
        <begin position="20"/>
        <end position="36"/>
    </location>
</feature>
<evidence type="ECO:0008006" key="4">
    <source>
        <dbReference type="Google" id="ProtNLM"/>
    </source>
</evidence>
<dbReference type="AlphaFoldDB" id="A0A841U5F5"/>
<evidence type="ECO:0000256" key="1">
    <source>
        <dbReference type="SAM" id="Phobius"/>
    </source>
</evidence>
<keyword evidence="3" id="KW-1185">Reference proteome</keyword>
<evidence type="ECO:0000313" key="2">
    <source>
        <dbReference type="EMBL" id="MBB6693250.1"/>
    </source>
</evidence>
<gene>
    <name evidence="2" type="ORF">H7B90_17745</name>
</gene>
<feature type="transmembrane region" description="Helical" evidence="1">
    <location>
        <begin position="268"/>
        <end position="288"/>
    </location>
</feature>
<feature type="transmembrane region" description="Helical" evidence="1">
    <location>
        <begin position="91"/>
        <end position="109"/>
    </location>
</feature>
<comment type="caution">
    <text evidence="2">The sequence shown here is derived from an EMBL/GenBank/DDBJ whole genome shotgun (WGS) entry which is preliminary data.</text>
</comment>
<name>A0A841U5F5_9BACL</name>
<accession>A0A841U5F5</accession>
<keyword evidence="1" id="KW-0472">Membrane</keyword>
<feature type="transmembrane region" description="Helical" evidence="1">
    <location>
        <begin position="330"/>
        <end position="349"/>
    </location>
</feature>
<feature type="transmembrane region" description="Helical" evidence="1">
    <location>
        <begin position="65"/>
        <end position="85"/>
    </location>
</feature>
<feature type="transmembrane region" description="Helical" evidence="1">
    <location>
        <begin position="42"/>
        <end position="58"/>
    </location>
</feature>
<dbReference type="RefSeq" id="WP_185137234.1">
    <property type="nucleotide sequence ID" value="NZ_JACJVR010000069.1"/>
</dbReference>
<feature type="transmembrane region" description="Helical" evidence="1">
    <location>
        <begin position="192"/>
        <end position="211"/>
    </location>
</feature>
<sequence length="484" mass="54156">MRFMDGFISKYNLLGTRKLLIFSIAIIMGIGLGLTLTANYKIIIIFPLTLFSIITLTFKKKFGLIILLLNIILLNFLFALISLYYPMEHAAFYKLIYTVCRQGAIYFFLGLTIFDHLMNRKPLIISKNKAAWYFLALGIAYLILPIGSASLAVKIGSFKQIFDFVILFIVGTLYSGQWLIEKRMPKLYNRMLLISVLFVISSLIEIVWFYVNGRSLIIDAGFIRYINLMQLANEGIYGTESSQIIENLPGNFFTEFPLMGGVVRNSSLLLDPVAMSMLFAIFILISLITKKKSLVILNLIGCFFTFGKTGLILAFTIFSAQYFFKLKLNYKTMTFLIIVFIICLIPFSLDIAGASNHISGLIDNFRYLPSYPVGRGLGSVGNLANTVSIQSGLPQLSESLLGVIVGQMGILGLALFLYFLYTLIKLNAQLLKQINNNVVYYYFIFAIVGIFLASLFSEAALQANATGLLAVIIGLQMGNRQVSD</sequence>
<proteinExistence type="predicted"/>
<reference evidence="2 3" key="1">
    <citation type="submission" date="2020-08" db="EMBL/GenBank/DDBJ databases">
        <title>Cohnella phylogeny.</title>
        <authorList>
            <person name="Dunlap C."/>
        </authorList>
    </citation>
    <scope>NUCLEOTIDE SEQUENCE [LARGE SCALE GENOMIC DNA]</scope>
    <source>
        <strain evidence="2 3">DSM 25239</strain>
    </source>
</reference>
<feature type="transmembrane region" description="Helical" evidence="1">
    <location>
        <begin position="400"/>
        <end position="420"/>
    </location>
</feature>
<protein>
    <recommendedName>
        <fullName evidence="4">O-antigen ligase-like membrane protein</fullName>
    </recommendedName>
</protein>
<feature type="transmembrane region" description="Helical" evidence="1">
    <location>
        <begin position="130"/>
        <end position="155"/>
    </location>
</feature>
<evidence type="ECO:0000313" key="3">
    <source>
        <dbReference type="Proteomes" id="UP000553776"/>
    </source>
</evidence>
<organism evidence="2 3">
    <name type="scientific">Cohnella xylanilytica</name>
    <dbReference type="NCBI Taxonomy" id="557555"/>
    <lineage>
        <taxon>Bacteria</taxon>
        <taxon>Bacillati</taxon>
        <taxon>Bacillota</taxon>
        <taxon>Bacilli</taxon>
        <taxon>Bacillales</taxon>
        <taxon>Paenibacillaceae</taxon>
        <taxon>Cohnella</taxon>
    </lineage>
</organism>
<feature type="transmembrane region" description="Helical" evidence="1">
    <location>
        <begin position="440"/>
        <end position="461"/>
    </location>
</feature>
<dbReference type="EMBL" id="JACJVR010000069">
    <property type="protein sequence ID" value="MBB6693250.1"/>
    <property type="molecule type" value="Genomic_DNA"/>
</dbReference>